<organism evidence="1 2">
    <name type="scientific">Araneus ventricosus</name>
    <name type="common">Orbweaver spider</name>
    <name type="synonym">Epeira ventricosa</name>
    <dbReference type="NCBI Taxonomy" id="182803"/>
    <lineage>
        <taxon>Eukaryota</taxon>
        <taxon>Metazoa</taxon>
        <taxon>Ecdysozoa</taxon>
        <taxon>Arthropoda</taxon>
        <taxon>Chelicerata</taxon>
        <taxon>Arachnida</taxon>
        <taxon>Araneae</taxon>
        <taxon>Araneomorphae</taxon>
        <taxon>Entelegynae</taxon>
        <taxon>Araneoidea</taxon>
        <taxon>Araneidae</taxon>
        <taxon>Araneus</taxon>
    </lineage>
</organism>
<keyword evidence="2" id="KW-1185">Reference proteome</keyword>
<evidence type="ECO:0000313" key="2">
    <source>
        <dbReference type="Proteomes" id="UP000499080"/>
    </source>
</evidence>
<dbReference type="AlphaFoldDB" id="A0A4Y2F0U8"/>
<proteinExistence type="predicted"/>
<reference evidence="1 2" key="1">
    <citation type="journal article" date="2019" name="Sci. Rep.">
        <title>Orb-weaving spider Araneus ventricosus genome elucidates the spidroin gene catalogue.</title>
        <authorList>
            <person name="Kono N."/>
            <person name="Nakamura H."/>
            <person name="Ohtoshi R."/>
            <person name="Moran D.A.P."/>
            <person name="Shinohara A."/>
            <person name="Yoshida Y."/>
            <person name="Fujiwara M."/>
            <person name="Mori M."/>
            <person name="Tomita M."/>
            <person name="Arakawa K."/>
        </authorList>
    </citation>
    <scope>NUCLEOTIDE SEQUENCE [LARGE SCALE GENOMIC DNA]</scope>
</reference>
<sequence length="85" mass="9502">MLIKKFADENITVEQVVEDAEATIVSKAVEGVRQSDCVFIVGEDMDLPVILTTLAPDNNLLFLMKPGKKQRLSSIQQHTSKCQRK</sequence>
<dbReference type="Proteomes" id="UP000499080">
    <property type="component" value="Unassembled WGS sequence"/>
</dbReference>
<comment type="caution">
    <text evidence="1">The sequence shown here is derived from an EMBL/GenBank/DDBJ whole genome shotgun (WGS) entry which is preliminary data.</text>
</comment>
<dbReference type="EMBL" id="BGPR01000777">
    <property type="protein sequence ID" value="GBM35150.1"/>
    <property type="molecule type" value="Genomic_DNA"/>
</dbReference>
<gene>
    <name evidence="1" type="ORF">AVEN_140751_1</name>
</gene>
<protein>
    <submittedName>
        <fullName evidence="1">Uncharacterized protein</fullName>
    </submittedName>
</protein>
<evidence type="ECO:0000313" key="1">
    <source>
        <dbReference type="EMBL" id="GBM35150.1"/>
    </source>
</evidence>
<dbReference type="OrthoDB" id="10059378at2759"/>
<name>A0A4Y2F0U8_ARAVE</name>
<accession>A0A4Y2F0U8</accession>